<dbReference type="Proteomes" id="UP001348817">
    <property type="component" value="Plasmid pFA2"/>
</dbReference>
<protein>
    <recommendedName>
        <fullName evidence="3">Outer membrane protein beta-barrel domain-containing protein</fullName>
    </recommendedName>
</protein>
<dbReference type="EMBL" id="AP025316">
    <property type="protein sequence ID" value="BDD11952.1"/>
    <property type="molecule type" value="Genomic_DNA"/>
</dbReference>
<dbReference type="AlphaFoldDB" id="A0AAU9CVH6"/>
<proteinExistence type="predicted"/>
<geneLocation type="plasmid" evidence="1 2">
    <name>pFA2</name>
</geneLocation>
<sequence>MKIYRFKSIALTGFLALFYAKGFAQKNRVPIQRKLTEIELAKLDYRLNAPHTKDLEGQDNIDDQESDIKSSHQLRFDFKYPFFRSQDNRWIVSPYLGYMSGWYDTEESGTFRLNSLTLGAEMFHRFGTKKYSPIIIANGWTRNSDSIEDFQVGGNLIFMKPLILKKNTSLFIGGLSIYNGFNWLPFLPLVSYATYIGQNTTLQVVLPHKVEVRKYFRKKGYLATGLKIDSDFGIFTKDYLPENFNPGNTLEYRQVFASLYASLNYPLNDFFWINTDLGLTTQFRSYISDDSHGSNEGYFKENSANLYFKVGLAFKPKIGKK</sequence>
<dbReference type="KEGG" id="fax:FUAX_43840"/>
<organism evidence="1 2">
    <name type="scientific">Fulvitalea axinellae</name>
    <dbReference type="NCBI Taxonomy" id="1182444"/>
    <lineage>
        <taxon>Bacteria</taxon>
        <taxon>Pseudomonadati</taxon>
        <taxon>Bacteroidota</taxon>
        <taxon>Cytophagia</taxon>
        <taxon>Cytophagales</taxon>
        <taxon>Persicobacteraceae</taxon>
        <taxon>Fulvitalea</taxon>
    </lineage>
</organism>
<keyword evidence="2" id="KW-1185">Reference proteome</keyword>
<dbReference type="RefSeq" id="WP_338395105.1">
    <property type="nucleotide sequence ID" value="NZ_AP025316.1"/>
</dbReference>
<evidence type="ECO:0000313" key="1">
    <source>
        <dbReference type="EMBL" id="BDD11952.1"/>
    </source>
</evidence>
<name>A0AAU9CVH6_9BACT</name>
<gene>
    <name evidence="1" type="ORF">FUAX_43840</name>
</gene>
<keyword evidence="1" id="KW-0614">Plasmid</keyword>
<evidence type="ECO:0008006" key="3">
    <source>
        <dbReference type="Google" id="ProtNLM"/>
    </source>
</evidence>
<evidence type="ECO:0000313" key="2">
    <source>
        <dbReference type="Proteomes" id="UP001348817"/>
    </source>
</evidence>
<reference evidence="1 2" key="1">
    <citation type="submission" date="2021-12" db="EMBL/GenBank/DDBJ databases">
        <title>Genome sequencing of bacteria with rrn-lacking chromosome and rrn-plasmid.</title>
        <authorList>
            <person name="Anda M."/>
            <person name="Iwasaki W."/>
        </authorList>
    </citation>
    <scope>NUCLEOTIDE SEQUENCE [LARGE SCALE GENOMIC DNA]</scope>
    <source>
        <strain evidence="1 2">DSM 100852</strain>
        <plasmid evidence="1 2">pFA2</plasmid>
    </source>
</reference>
<accession>A0AAU9CVH6</accession>